<organism evidence="2 3">
    <name type="scientific">Allomyces macrogynus (strain ATCC 38327)</name>
    <name type="common">Allomyces javanicus var. macrogynus</name>
    <dbReference type="NCBI Taxonomy" id="578462"/>
    <lineage>
        <taxon>Eukaryota</taxon>
        <taxon>Fungi</taxon>
        <taxon>Fungi incertae sedis</taxon>
        <taxon>Blastocladiomycota</taxon>
        <taxon>Blastocladiomycetes</taxon>
        <taxon>Blastocladiales</taxon>
        <taxon>Blastocladiaceae</taxon>
        <taxon>Allomyces</taxon>
    </lineage>
</organism>
<gene>
    <name evidence="2" type="ORF">AMAG_15852</name>
</gene>
<feature type="region of interest" description="Disordered" evidence="1">
    <location>
        <begin position="1"/>
        <end position="42"/>
    </location>
</feature>
<sequence length="1122" mass="119026">MPRKSVAPIDADGHESDSAPPPDDLVYDKARYKDSAPTNPQTPLADLLALVREQHVADERAFAVRGTQETLPAVLSVTINGQSMTLPITTEAAAAQIVAAATRELESPGSLAFEVDATKVAVPAQDQWELRLADAARIAARNVGYSTVPLTMQLLHLLVILPGGRVVRSPATPRDAREFLTVVVPLASMCAGGQLVVTPAADSAPITFDMTTSAQGGTPYVVYRTETNGTREYLPVTSGCRVVLEYALLWPPLRSMPAEGDASLYSMITPAVVQQLAALHGRGRTFHYLLAPKSAPPGTSTKEFTDTPAPVMTPSYLHGIHKARADVLHTANQTLPEHARFVFFFARVTRRATHTVADRQYTLGPTYNVDSWSTYKGDRLANDQTASTYPVSDMDTALNPERAWQHQLWAGKHRTHLSGTVKNRRTVRTIYRRYVLILVPSTKLVQFLFMHVGATTAQAFLFAHPCNERTWYAEILRGIKLVAKKLSPHDGAAKLVDVATGFGNTDAVLSVFAGIPDLIAVKPAVVASLLAADAVWSSLRDAVLAQLRALQPAEARLAAIAQVMSALVDRQVPPPKWEFIRDWAADGLVLVPSSTIVKPLADPATAVLAALARARDVERVRRALRSAAVDAILRSGIDVVSAVLAAPAVWAEVRDEVVAHVDAVPPGARLAVCANAATAARARGVEEKEWASVINRAVADLPPLASAEFKQVAQALWRLILARSDSEVWAAYLVAEYVRQGLSDADMAAVPPLVIPHLPASTRTALAPLARARYAAVKSIADAPLPAKSWVIQGARFPTNPAIQAFLRSNDKEVTVTGEFGGIAAARAVAEQVSKNRKGVEARAHGTGKKASVKITKANEGFDEGLERKREASDEVRRLEGLFGVDVGTAEVREVPREVEELKRVVAEERARNAEVYVANRAKAVELERAAAEVRERAVDQQRVHAPAAAMGSAPAIAAPVATTAPVVATPTIAAVPVVAAPAAATRPVTAPTVPTTAVSAPPAAAVALPVPAAATAAVTHHPRVIAPPAIPPSLMPPAVTTAAAAMPWAAHYPPWFPQMYVPPAHPAAAAQYMAAAAPPQVDAAVAHQLAAMQYAAMTGGVYALHAPAGQGQGGAPPPPPQ</sequence>
<keyword evidence="3" id="KW-1185">Reference proteome</keyword>
<proteinExistence type="predicted"/>
<accession>A0A0L0T8Z7</accession>
<evidence type="ECO:0000313" key="3">
    <source>
        <dbReference type="Proteomes" id="UP000054350"/>
    </source>
</evidence>
<evidence type="ECO:0000313" key="2">
    <source>
        <dbReference type="EMBL" id="KNE71191.1"/>
    </source>
</evidence>
<dbReference type="AlphaFoldDB" id="A0A0L0T8Z7"/>
<reference evidence="3" key="2">
    <citation type="submission" date="2009-11" db="EMBL/GenBank/DDBJ databases">
        <title>The Genome Sequence of Allomyces macrogynus strain ATCC 38327.</title>
        <authorList>
            <consortium name="The Broad Institute Genome Sequencing Platform"/>
            <person name="Russ C."/>
            <person name="Cuomo C."/>
            <person name="Shea T."/>
            <person name="Young S.K."/>
            <person name="Zeng Q."/>
            <person name="Koehrsen M."/>
            <person name="Haas B."/>
            <person name="Borodovsky M."/>
            <person name="Guigo R."/>
            <person name="Alvarado L."/>
            <person name="Berlin A."/>
            <person name="Borenstein D."/>
            <person name="Chen Z."/>
            <person name="Engels R."/>
            <person name="Freedman E."/>
            <person name="Gellesch M."/>
            <person name="Goldberg J."/>
            <person name="Griggs A."/>
            <person name="Gujja S."/>
            <person name="Heiman D."/>
            <person name="Hepburn T."/>
            <person name="Howarth C."/>
            <person name="Jen D."/>
            <person name="Larson L."/>
            <person name="Lewis B."/>
            <person name="Mehta T."/>
            <person name="Park D."/>
            <person name="Pearson M."/>
            <person name="Roberts A."/>
            <person name="Saif S."/>
            <person name="Shenoy N."/>
            <person name="Sisk P."/>
            <person name="Stolte C."/>
            <person name="Sykes S."/>
            <person name="Walk T."/>
            <person name="White J."/>
            <person name="Yandava C."/>
            <person name="Burger G."/>
            <person name="Gray M.W."/>
            <person name="Holland P.W.H."/>
            <person name="King N."/>
            <person name="Lang F.B.F."/>
            <person name="Roger A.J."/>
            <person name="Ruiz-Trillo I."/>
            <person name="Lander E."/>
            <person name="Nusbaum C."/>
        </authorList>
    </citation>
    <scope>NUCLEOTIDE SEQUENCE [LARGE SCALE GENOMIC DNA]</scope>
    <source>
        <strain evidence="3">ATCC 38327</strain>
    </source>
</reference>
<dbReference type="OrthoDB" id="5590047at2759"/>
<dbReference type="VEuPathDB" id="FungiDB:AMAG_15852"/>
<dbReference type="EMBL" id="GG745370">
    <property type="protein sequence ID" value="KNE71191.1"/>
    <property type="molecule type" value="Genomic_DNA"/>
</dbReference>
<protein>
    <submittedName>
        <fullName evidence="2">Uncharacterized protein</fullName>
    </submittedName>
</protein>
<reference evidence="2 3" key="1">
    <citation type="submission" date="2009-11" db="EMBL/GenBank/DDBJ databases">
        <title>Annotation of Allomyces macrogynus ATCC 38327.</title>
        <authorList>
            <consortium name="The Broad Institute Genome Sequencing Platform"/>
            <person name="Russ C."/>
            <person name="Cuomo C."/>
            <person name="Burger G."/>
            <person name="Gray M.W."/>
            <person name="Holland P.W.H."/>
            <person name="King N."/>
            <person name="Lang F.B.F."/>
            <person name="Roger A.J."/>
            <person name="Ruiz-Trillo I."/>
            <person name="Young S.K."/>
            <person name="Zeng Q."/>
            <person name="Gargeya S."/>
            <person name="Fitzgerald M."/>
            <person name="Haas B."/>
            <person name="Abouelleil A."/>
            <person name="Alvarado L."/>
            <person name="Arachchi H.M."/>
            <person name="Berlin A."/>
            <person name="Chapman S.B."/>
            <person name="Gearin G."/>
            <person name="Goldberg J."/>
            <person name="Griggs A."/>
            <person name="Gujja S."/>
            <person name="Hansen M."/>
            <person name="Heiman D."/>
            <person name="Howarth C."/>
            <person name="Larimer J."/>
            <person name="Lui A."/>
            <person name="MacDonald P.J.P."/>
            <person name="McCowen C."/>
            <person name="Montmayeur A."/>
            <person name="Murphy C."/>
            <person name="Neiman D."/>
            <person name="Pearson M."/>
            <person name="Priest M."/>
            <person name="Roberts A."/>
            <person name="Saif S."/>
            <person name="Shea T."/>
            <person name="Sisk P."/>
            <person name="Stolte C."/>
            <person name="Sykes S."/>
            <person name="Wortman J."/>
            <person name="Nusbaum C."/>
            <person name="Birren B."/>
        </authorList>
    </citation>
    <scope>NUCLEOTIDE SEQUENCE [LARGE SCALE GENOMIC DNA]</scope>
    <source>
        <strain evidence="2 3">ATCC 38327</strain>
    </source>
</reference>
<evidence type="ECO:0000256" key="1">
    <source>
        <dbReference type="SAM" id="MobiDB-lite"/>
    </source>
</evidence>
<dbReference type="Proteomes" id="UP000054350">
    <property type="component" value="Unassembled WGS sequence"/>
</dbReference>
<name>A0A0L0T8Z7_ALLM3</name>